<reference evidence="7 8" key="1">
    <citation type="submission" date="2020-04" db="EMBL/GenBank/DDBJ databases">
        <title>Draft genome of Pyxidicoccus fallax type strain.</title>
        <authorList>
            <person name="Whitworth D.E."/>
        </authorList>
    </citation>
    <scope>NUCLEOTIDE SEQUENCE [LARGE SCALE GENOMIC DNA]</scope>
    <source>
        <strain evidence="7 8">DSM 14698</strain>
    </source>
</reference>
<dbReference type="SUPFAM" id="SSF50331">
    <property type="entry name" value="MOP-like"/>
    <property type="match status" value="1"/>
</dbReference>
<dbReference type="FunFam" id="3.40.50.300:FF:000425">
    <property type="entry name" value="Probable ABC transporter, ATP-binding subunit"/>
    <property type="match status" value="1"/>
</dbReference>
<dbReference type="NCBIfam" id="TIGR00968">
    <property type="entry name" value="3a0106s01"/>
    <property type="match status" value="1"/>
</dbReference>
<proteinExistence type="predicted"/>
<dbReference type="RefSeq" id="WP_169344569.1">
    <property type="nucleotide sequence ID" value="NZ_JABBJJ010000035.1"/>
</dbReference>
<sequence>MSVTVEHLTKRFAGGSHPAAEDVSFHAPAGAVTALLGPSGSGKTTVLRAIAGLEEADAGRVRIGGEDCTRVPPQRREVGFVFQGYALFEHLTVRGNVGFGLRVRGVARKERDARVDELLELVQLQGYGERYPSQLSGGQRQRVAFARALATRPRVLLLDEPFAALDTRVRVELRAWLRELHERTHVTTLLVTHDQEEALELSQQVVVMHEGRVRQVGTPLDVYDRPATPFVASFIGNANVLRGRVEGGRAALGGLSLEAPGGAPDGARVHAFVRPHEVRIARAVEEPAGVHAVIAALTRVGDLVKLSLQLASRDTLMVHMAHTELEALGLSQGERVSVGIRNARLFVEEHAG</sequence>
<dbReference type="InterPro" id="IPR027417">
    <property type="entry name" value="P-loop_NTPase"/>
</dbReference>
<dbReference type="GO" id="GO:0015697">
    <property type="term" value="P:quaternary ammonium group transport"/>
    <property type="evidence" value="ECO:0007669"/>
    <property type="project" value="UniProtKB-ARBA"/>
</dbReference>
<evidence type="ECO:0000259" key="6">
    <source>
        <dbReference type="PROSITE" id="PS50893"/>
    </source>
</evidence>
<evidence type="ECO:0000256" key="4">
    <source>
        <dbReference type="ARBA" id="ARBA00022967"/>
    </source>
</evidence>
<dbReference type="InterPro" id="IPR003439">
    <property type="entry name" value="ABC_transporter-like_ATP-bd"/>
</dbReference>
<dbReference type="InterPro" id="IPR017871">
    <property type="entry name" value="ABC_transporter-like_CS"/>
</dbReference>
<dbReference type="AlphaFoldDB" id="A0A848L9S0"/>
<dbReference type="PANTHER" id="PTHR42781">
    <property type="entry name" value="SPERMIDINE/PUTRESCINE IMPORT ATP-BINDING PROTEIN POTA"/>
    <property type="match status" value="1"/>
</dbReference>
<keyword evidence="2" id="KW-0547">Nucleotide-binding</keyword>
<dbReference type="Pfam" id="PF00005">
    <property type="entry name" value="ABC_tran"/>
    <property type="match status" value="1"/>
</dbReference>
<dbReference type="GO" id="GO:0016887">
    <property type="term" value="F:ATP hydrolysis activity"/>
    <property type="evidence" value="ECO:0007669"/>
    <property type="project" value="InterPro"/>
</dbReference>
<dbReference type="EMBL" id="JABBJJ010000035">
    <property type="protein sequence ID" value="NMO15276.1"/>
    <property type="molecule type" value="Genomic_DNA"/>
</dbReference>
<dbReference type="PROSITE" id="PS50893">
    <property type="entry name" value="ABC_TRANSPORTER_2"/>
    <property type="match status" value="1"/>
</dbReference>
<dbReference type="InterPro" id="IPR041193">
    <property type="entry name" value="CysA_C"/>
</dbReference>
<dbReference type="InterPro" id="IPR008995">
    <property type="entry name" value="Mo/tungstate-bd_C_term_dom"/>
</dbReference>
<dbReference type="GO" id="GO:0005524">
    <property type="term" value="F:ATP binding"/>
    <property type="evidence" value="ECO:0007669"/>
    <property type="project" value="UniProtKB-KW"/>
</dbReference>
<protein>
    <submittedName>
        <fullName evidence="7">ABC transporter ATP-binding protein</fullName>
    </submittedName>
</protein>
<evidence type="ECO:0000256" key="3">
    <source>
        <dbReference type="ARBA" id="ARBA00022840"/>
    </source>
</evidence>
<evidence type="ECO:0000313" key="7">
    <source>
        <dbReference type="EMBL" id="NMO15276.1"/>
    </source>
</evidence>
<organism evidence="7 8">
    <name type="scientific">Pyxidicoccus fallax</name>
    <dbReference type="NCBI Taxonomy" id="394095"/>
    <lineage>
        <taxon>Bacteria</taxon>
        <taxon>Pseudomonadati</taxon>
        <taxon>Myxococcota</taxon>
        <taxon>Myxococcia</taxon>
        <taxon>Myxococcales</taxon>
        <taxon>Cystobacterineae</taxon>
        <taxon>Myxococcaceae</taxon>
        <taxon>Pyxidicoccus</taxon>
    </lineage>
</organism>
<keyword evidence="1" id="KW-0813">Transport</keyword>
<evidence type="ECO:0000256" key="1">
    <source>
        <dbReference type="ARBA" id="ARBA00022448"/>
    </source>
</evidence>
<dbReference type="GO" id="GO:0043190">
    <property type="term" value="C:ATP-binding cassette (ABC) transporter complex"/>
    <property type="evidence" value="ECO:0007669"/>
    <property type="project" value="InterPro"/>
</dbReference>
<feature type="domain" description="ABC transporter" evidence="6">
    <location>
        <begin position="3"/>
        <end position="235"/>
    </location>
</feature>
<dbReference type="Proteomes" id="UP000518300">
    <property type="component" value="Unassembled WGS sequence"/>
</dbReference>
<dbReference type="InterPro" id="IPR003593">
    <property type="entry name" value="AAA+_ATPase"/>
</dbReference>
<gene>
    <name evidence="7" type="ORF">HG543_10475</name>
</gene>
<keyword evidence="5" id="KW-0764">Sulfate transport</keyword>
<dbReference type="PANTHER" id="PTHR42781:SF4">
    <property type="entry name" value="SPERMIDINE_PUTRESCINE IMPORT ATP-BINDING PROTEIN POTA"/>
    <property type="match status" value="1"/>
</dbReference>
<keyword evidence="3 7" id="KW-0067">ATP-binding</keyword>
<keyword evidence="4" id="KW-1278">Translocase</keyword>
<comment type="caution">
    <text evidence="7">The sequence shown here is derived from an EMBL/GenBank/DDBJ whole genome shotgun (WGS) entry which is preliminary data.</text>
</comment>
<dbReference type="SMART" id="SM00382">
    <property type="entry name" value="AAA"/>
    <property type="match status" value="1"/>
</dbReference>
<accession>A0A848L9S0</accession>
<dbReference type="InterPro" id="IPR050093">
    <property type="entry name" value="ABC_SmlMolc_Importer"/>
</dbReference>
<dbReference type="InterPro" id="IPR005666">
    <property type="entry name" value="Sulph_transpt1"/>
</dbReference>
<dbReference type="Gene3D" id="2.40.50.100">
    <property type="match status" value="1"/>
</dbReference>
<evidence type="ECO:0000256" key="2">
    <source>
        <dbReference type="ARBA" id="ARBA00022741"/>
    </source>
</evidence>
<name>A0A848L9S0_9BACT</name>
<evidence type="ECO:0000256" key="5">
    <source>
        <dbReference type="ARBA" id="ARBA00023032"/>
    </source>
</evidence>
<keyword evidence="8" id="KW-1185">Reference proteome</keyword>
<evidence type="ECO:0000313" key="8">
    <source>
        <dbReference type="Proteomes" id="UP000518300"/>
    </source>
</evidence>
<dbReference type="SUPFAM" id="SSF52540">
    <property type="entry name" value="P-loop containing nucleoside triphosphate hydrolases"/>
    <property type="match status" value="1"/>
</dbReference>
<dbReference type="PROSITE" id="PS00211">
    <property type="entry name" value="ABC_TRANSPORTER_1"/>
    <property type="match status" value="1"/>
</dbReference>
<dbReference type="GO" id="GO:0015419">
    <property type="term" value="F:ABC-type sulfate transporter activity"/>
    <property type="evidence" value="ECO:0007669"/>
    <property type="project" value="InterPro"/>
</dbReference>
<dbReference type="Gene3D" id="3.40.50.300">
    <property type="entry name" value="P-loop containing nucleotide triphosphate hydrolases"/>
    <property type="match status" value="1"/>
</dbReference>
<dbReference type="Pfam" id="PF17850">
    <property type="entry name" value="CysA_C_terminal"/>
    <property type="match status" value="1"/>
</dbReference>